<feature type="region of interest" description="Disordered" evidence="1">
    <location>
        <begin position="356"/>
        <end position="436"/>
    </location>
</feature>
<dbReference type="OrthoDB" id="5236816at2759"/>
<keyword evidence="3" id="KW-1185">Reference proteome</keyword>
<sequence>MHTPPRGPRPRRQRLQRITPQPGSLYDILHDNAGDSLFLRPQHWTDLHTRLLGCRFVRLPPHEMPTPPASCPSSFPPSPPNPPSPQNPSQTTPPSITAIGRRLKLLMSAEKPDAAKTTTLATIMSALFPRTLNTPRHNSNLGLRFGSRFYHDIIYCQIKWKLQRPPTTSHPSFDSTSTLTPSHSISDVAALAPVEQTVLAYISRSHLDRTRRAGCHIMSGPKGIPNHPVHRLQVLRAKSLAPKNVDEDTYFVAAMIGLAQEFVYRNIWSGEGFTPRDVKVHLMTVAEEENAFIVYTAIVPAALLRMFDDPAAAPTGNSEIRVEYVQVPAWPVLGLNERLGKALGADIVDDLDVAAPPSLDEEDLPPWETRASPKRKRAVSSEGANASFSEDRDHLRSKFQKKRRIETTPDTPPDPRRPHPESRRCGRRETGITGLA</sequence>
<dbReference type="Proteomes" id="UP000481858">
    <property type="component" value="Unassembled WGS sequence"/>
</dbReference>
<feature type="region of interest" description="Disordered" evidence="1">
    <location>
        <begin position="1"/>
        <end position="23"/>
    </location>
</feature>
<evidence type="ECO:0000313" key="3">
    <source>
        <dbReference type="Proteomes" id="UP000481858"/>
    </source>
</evidence>
<dbReference type="EMBL" id="WUBL01000088">
    <property type="protein sequence ID" value="KAF2966480.1"/>
    <property type="molecule type" value="Genomic_DNA"/>
</dbReference>
<organism evidence="2 3">
    <name type="scientific">Xylaria multiplex</name>
    <dbReference type="NCBI Taxonomy" id="323545"/>
    <lineage>
        <taxon>Eukaryota</taxon>
        <taxon>Fungi</taxon>
        <taxon>Dikarya</taxon>
        <taxon>Ascomycota</taxon>
        <taxon>Pezizomycotina</taxon>
        <taxon>Sordariomycetes</taxon>
        <taxon>Xylariomycetidae</taxon>
        <taxon>Xylariales</taxon>
        <taxon>Xylariaceae</taxon>
        <taxon>Xylaria</taxon>
    </lineage>
</organism>
<reference evidence="2 3" key="1">
    <citation type="submission" date="2019-12" db="EMBL/GenBank/DDBJ databases">
        <title>Draft genome sequence of the ascomycete Xylaria multiplex DSM 110363.</title>
        <authorList>
            <person name="Buettner E."/>
            <person name="Kellner H."/>
        </authorList>
    </citation>
    <scope>NUCLEOTIDE SEQUENCE [LARGE SCALE GENOMIC DNA]</scope>
    <source>
        <strain evidence="2 3">DSM 110363</strain>
    </source>
</reference>
<gene>
    <name evidence="2" type="ORF">GQX73_g7103</name>
</gene>
<dbReference type="AlphaFoldDB" id="A0A7C8ILI2"/>
<feature type="compositionally biased region" description="Basic and acidic residues" evidence="1">
    <location>
        <begin position="413"/>
        <end position="430"/>
    </location>
</feature>
<accession>A0A7C8ILI2</accession>
<name>A0A7C8ILI2_9PEZI</name>
<feature type="region of interest" description="Disordered" evidence="1">
    <location>
        <begin position="65"/>
        <end position="95"/>
    </location>
</feature>
<evidence type="ECO:0000313" key="2">
    <source>
        <dbReference type="EMBL" id="KAF2966480.1"/>
    </source>
</evidence>
<evidence type="ECO:0000256" key="1">
    <source>
        <dbReference type="SAM" id="MobiDB-lite"/>
    </source>
</evidence>
<comment type="caution">
    <text evidence="2">The sequence shown here is derived from an EMBL/GenBank/DDBJ whole genome shotgun (WGS) entry which is preliminary data.</text>
</comment>
<protein>
    <submittedName>
        <fullName evidence="2">Uncharacterized protein</fullName>
    </submittedName>
</protein>
<feature type="compositionally biased region" description="Pro residues" evidence="1">
    <location>
        <begin position="65"/>
        <end position="86"/>
    </location>
</feature>
<proteinExistence type="predicted"/>
<dbReference type="InParanoid" id="A0A7C8ILI2"/>